<name>A0A2R6NQV3_9APHY</name>
<dbReference type="Proteomes" id="UP000186601">
    <property type="component" value="Unassembled WGS sequence"/>
</dbReference>
<proteinExistence type="predicted"/>
<comment type="caution">
    <text evidence="2">The sequence shown here is derived from an EMBL/GenBank/DDBJ whole genome shotgun (WGS) entry which is preliminary data.</text>
</comment>
<organism evidence="2 3">
    <name type="scientific">Hermanssonia centrifuga</name>
    <dbReference type="NCBI Taxonomy" id="98765"/>
    <lineage>
        <taxon>Eukaryota</taxon>
        <taxon>Fungi</taxon>
        <taxon>Dikarya</taxon>
        <taxon>Basidiomycota</taxon>
        <taxon>Agaricomycotina</taxon>
        <taxon>Agaricomycetes</taxon>
        <taxon>Polyporales</taxon>
        <taxon>Meruliaceae</taxon>
        <taxon>Hermanssonia</taxon>
    </lineage>
</organism>
<keyword evidence="3" id="KW-1185">Reference proteome</keyword>
<accession>A0A2R6NQV3</accession>
<evidence type="ECO:0000313" key="3">
    <source>
        <dbReference type="Proteomes" id="UP000186601"/>
    </source>
</evidence>
<evidence type="ECO:0000256" key="1">
    <source>
        <dbReference type="SAM" id="MobiDB-lite"/>
    </source>
</evidence>
<protein>
    <submittedName>
        <fullName evidence="2">Uncharacterized protein</fullName>
    </submittedName>
</protein>
<dbReference type="STRING" id="98765.A0A2R6NQV3"/>
<dbReference type="AlphaFoldDB" id="A0A2R6NQV3"/>
<feature type="compositionally biased region" description="Acidic residues" evidence="1">
    <location>
        <begin position="24"/>
        <end position="37"/>
    </location>
</feature>
<gene>
    <name evidence="2" type="ORF">PHLCEN_2v9427</name>
</gene>
<dbReference type="OrthoDB" id="2728219at2759"/>
<dbReference type="EMBL" id="MLYV02000942">
    <property type="protein sequence ID" value="PSR74952.1"/>
    <property type="molecule type" value="Genomic_DNA"/>
</dbReference>
<feature type="region of interest" description="Disordered" evidence="1">
    <location>
        <begin position="24"/>
        <end position="65"/>
    </location>
</feature>
<reference evidence="2 3" key="1">
    <citation type="submission" date="2018-02" db="EMBL/GenBank/DDBJ databases">
        <title>Genome sequence of the basidiomycete white-rot fungus Phlebia centrifuga.</title>
        <authorList>
            <person name="Granchi Z."/>
            <person name="Peng M."/>
            <person name="de Vries R.P."/>
            <person name="Hilden K."/>
            <person name="Makela M.R."/>
            <person name="Grigoriev I."/>
            <person name="Riley R."/>
        </authorList>
    </citation>
    <scope>NUCLEOTIDE SEQUENCE [LARGE SCALE GENOMIC DNA]</scope>
    <source>
        <strain evidence="2 3">FBCC195</strain>
    </source>
</reference>
<evidence type="ECO:0000313" key="2">
    <source>
        <dbReference type="EMBL" id="PSR74952.1"/>
    </source>
</evidence>
<sequence>MLQGTCLSEALQGFLSLALGEAELQDSEDGAESEDQQGDGNTVDNGDEDGAVEGPRVLGDVSLARQPERTYPRTLPELGLHCGVPNLPFLVSSFLYDQTHPEPLPDGSATPPCPPVQSVKVYHSAAATFYAPSDISGIGGMRRERIRATPSWFKGPARYDCVFAENDSTVEGFRGLHAARVRTFLSFKSGGVEYPCALIQWFSPVADEPDELTGLWVVEPDFDQDNRPFYGVIHLDSILRLAHLIPVFGNAILPPDFHQSESLDAFKTYYVNKYADHHAHEIAF</sequence>